<comment type="caution">
    <text evidence="3">The sequence shown here is derived from an EMBL/GenBank/DDBJ whole genome shotgun (WGS) entry which is preliminary data.</text>
</comment>
<evidence type="ECO:0000313" key="4">
    <source>
        <dbReference type="Proteomes" id="UP000547674"/>
    </source>
</evidence>
<feature type="compositionally biased region" description="Basic and acidic residues" evidence="1">
    <location>
        <begin position="139"/>
        <end position="148"/>
    </location>
</feature>
<dbReference type="EMBL" id="JABDJR010000585">
    <property type="protein sequence ID" value="NNF07974.1"/>
    <property type="molecule type" value="Genomic_DNA"/>
</dbReference>
<name>A0A7Y2EDS0_UNCEI</name>
<dbReference type="Pfam" id="PF18894">
    <property type="entry name" value="PhageMetallopep"/>
    <property type="match status" value="1"/>
</dbReference>
<gene>
    <name evidence="3" type="ORF">HKN21_14520</name>
</gene>
<evidence type="ECO:0000313" key="3">
    <source>
        <dbReference type="EMBL" id="NNF07974.1"/>
    </source>
</evidence>
<dbReference type="AlphaFoldDB" id="A0A7Y2EDS0"/>
<feature type="region of interest" description="Disordered" evidence="1">
    <location>
        <begin position="133"/>
        <end position="184"/>
    </location>
</feature>
<evidence type="ECO:0000259" key="2">
    <source>
        <dbReference type="Pfam" id="PF18894"/>
    </source>
</evidence>
<organism evidence="3 4">
    <name type="scientific">Eiseniibacteriota bacterium</name>
    <dbReference type="NCBI Taxonomy" id="2212470"/>
    <lineage>
        <taxon>Bacteria</taxon>
        <taxon>Candidatus Eiseniibacteriota</taxon>
    </lineage>
</organism>
<accession>A0A7Y2EDS0</accession>
<proteinExistence type="predicted"/>
<reference evidence="3 4" key="1">
    <citation type="submission" date="2020-03" db="EMBL/GenBank/DDBJ databases">
        <title>Metabolic flexibility allows generalist bacteria to become dominant in a frequently disturbed ecosystem.</title>
        <authorList>
            <person name="Chen Y.-J."/>
            <person name="Leung P.M."/>
            <person name="Bay S.K."/>
            <person name="Hugenholtz P."/>
            <person name="Kessler A.J."/>
            <person name="Shelley G."/>
            <person name="Waite D.W."/>
            <person name="Cook P.L."/>
            <person name="Greening C."/>
        </authorList>
    </citation>
    <scope>NUCLEOTIDE SEQUENCE [LARGE SCALE GENOMIC DNA]</scope>
    <source>
        <strain evidence="3">SS_bin_28</strain>
    </source>
</reference>
<sequence>MARFRTEPAEELRPLMVDLIRVLEFDYIDPDRVHLRRSWGSTSNAYARIWELPALWSEVLEVQPQYIIEVLSQYFDKLTPAEQTEILIHELLHIPKTFSGALRNHRGQGEPINHRTVNKYYRRWVKAKKEETAASEAVEAAKRIEREIVSPPMKEPKTPAPSSSPSKARRKSEAVSPPQISFPW</sequence>
<dbReference type="InterPro" id="IPR043998">
    <property type="entry name" value="Put_Metallopep"/>
</dbReference>
<dbReference type="Proteomes" id="UP000547674">
    <property type="component" value="Unassembled WGS sequence"/>
</dbReference>
<evidence type="ECO:0000256" key="1">
    <source>
        <dbReference type="SAM" id="MobiDB-lite"/>
    </source>
</evidence>
<protein>
    <recommendedName>
        <fullName evidence="2">Putative phage metallopeptidase domain-containing protein</fullName>
    </recommendedName>
</protein>
<feature type="domain" description="Putative phage metallopeptidase" evidence="2">
    <location>
        <begin position="5"/>
        <end position="109"/>
    </location>
</feature>